<proteinExistence type="predicted"/>
<feature type="compositionally biased region" description="Basic and acidic residues" evidence="1">
    <location>
        <begin position="135"/>
        <end position="165"/>
    </location>
</feature>
<protein>
    <submittedName>
        <fullName evidence="2">Uncharacterized protein</fullName>
    </submittedName>
</protein>
<dbReference type="AlphaFoldDB" id="A0A4C1TVZ2"/>
<dbReference type="Proteomes" id="UP000299102">
    <property type="component" value="Unassembled WGS sequence"/>
</dbReference>
<accession>A0A4C1TVZ2</accession>
<reference evidence="2 3" key="1">
    <citation type="journal article" date="2019" name="Commun. Biol.">
        <title>The bagworm genome reveals a unique fibroin gene that provides high tensile strength.</title>
        <authorList>
            <person name="Kono N."/>
            <person name="Nakamura H."/>
            <person name="Ohtoshi R."/>
            <person name="Tomita M."/>
            <person name="Numata K."/>
            <person name="Arakawa K."/>
        </authorList>
    </citation>
    <scope>NUCLEOTIDE SEQUENCE [LARGE SCALE GENOMIC DNA]</scope>
</reference>
<name>A0A4C1TVZ2_EUMVA</name>
<organism evidence="2 3">
    <name type="scientific">Eumeta variegata</name>
    <name type="common">Bagworm moth</name>
    <name type="synonym">Eumeta japonica</name>
    <dbReference type="NCBI Taxonomy" id="151549"/>
    <lineage>
        <taxon>Eukaryota</taxon>
        <taxon>Metazoa</taxon>
        <taxon>Ecdysozoa</taxon>
        <taxon>Arthropoda</taxon>
        <taxon>Hexapoda</taxon>
        <taxon>Insecta</taxon>
        <taxon>Pterygota</taxon>
        <taxon>Neoptera</taxon>
        <taxon>Endopterygota</taxon>
        <taxon>Lepidoptera</taxon>
        <taxon>Glossata</taxon>
        <taxon>Ditrysia</taxon>
        <taxon>Tineoidea</taxon>
        <taxon>Psychidae</taxon>
        <taxon>Oiketicinae</taxon>
        <taxon>Eumeta</taxon>
    </lineage>
</organism>
<feature type="region of interest" description="Disordered" evidence="1">
    <location>
        <begin position="128"/>
        <end position="165"/>
    </location>
</feature>
<gene>
    <name evidence="2" type="ORF">EVAR_9057_1</name>
</gene>
<sequence>MSAAKYTAIFLLSYDKRVRMRQNSCCARGRPIIVEWERDARHSAGLSLVRYSKRHRRRSSFDQTFISVTRKQFSVVCAAGYGYIQRGDEQVCHQRVDSHRCPRTFVTPEVSPVRCQPLGLLAQFSKRKGRGSDIGGEREMGREREDYTVRESETENESKSRVERGTEIENRSTIGFGNEIMIEFKIY</sequence>
<evidence type="ECO:0000313" key="2">
    <source>
        <dbReference type="EMBL" id="GBP18215.1"/>
    </source>
</evidence>
<keyword evidence="3" id="KW-1185">Reference proteome</keyword>
<dbReference type="EMBL" id="BGZK01000094">
    <property type="protein sequence ID" value="GBP18215.1"/>
    <property type="molecule type" value="Genomic_DNA"/>
</dbReference>
<comment type="caution">
    <text evidence="2">The sequence shown here is derived from an EMBL/GenBank/DDBJ whole genome shotgun (WGS) entry which is preliminary data.</text>
</comment>
<evidence type="ECO:0000256" key="1">
    <source>
        <dbReference type="SAM" id="MobiDB-lite"/>
    </source>
</evidence>
<evidence type="ECO:0000313" key="3">
    <source>
        <dbReference type="Proteomes" id="UP000299102"/>
    </source>
</evidence>